<evidence type="ECO:0000313" key="1">
    <source>
        <dbReference type="EMBL" id="CAF4245498.1"/>
    </source>
</evidence>
<protein>
    <submittedName>
        <fullName evidence="1">Uncharacterized protein</fullName>
    </submittedName>
</protein>
<proteinExistence type="predicted"/>
<gene>
    <name evidence="1" type="ORF">OXD698_LOCUS43141</name>
</gene>
<sequence>MSNDNDEIMRRFQALRGVQQHVPSDITASSIPV</sequence>
<organism evidence="1 2">
    <name type="scientific">Adineta steineri</name>
    <dbReference type="NCBI Taxonomy" id="433720"/>
    <lineage>
        <taxon>Eukaryota</taxon>
        <taxon>Metazoa</taxon>
        <taxon>Spiralia</taxon>
        <taxon>Gnathifera</taxon>
        <taxon>Rotifera</taxon>
        <taxon>Eurotatoria</taxon>
        <taxon>Bdelloidea</taxon>
        <taxon>Adinetida</taxon>
        <taxon>Adinetidae</taxon>
        <taxon>Adineta</taxon>
    </lineage>
</organism>
<dbReference type="EMBL" id="CAJOAZ010011978">
    <property type="protein sequence ID" value="CAF4245498.1"/>
    <property type="molecule type" value="Genomic_DNA"/>
</dbReference>
<name>A0A820EA89_9BILA</name>
<comment type="caution">
    <text evidence="1">The sequence shown here is derived from an EMBL/GenBank/DDBJ whole genome shotgun (WGS) entry which is preliminary data.</text>
</comment>
<dbReference type="AlphaFoldDB" id="A0A820EA89"/>
<evidence type="ECO:0000313" key="2">
    <source>
        <dbReference type="Proteomes" id="UP000663844"/>
    </source>
</evidence>
<reference evidence="1" key="1">
    <citation type="submission" date="2021-02" db="EMBL/GenBank/DDBJ databases">
        <authorList>
            <person name="Nowell W R."/>
        </authorList>
    </citation>
    <scope>NUCLEOTIDE SEQUENCE</scope>
</reference>
<dbReference type="Proteomes" id="UP000663844">
    <property type="component" value="Unassembled WGS sequence"/>
</dbReference>
<feature type="non-terminal residue" evidence="1">
    <location>
        <position position="33"/>
    </location>
</feature>
<accession>A0A820EA89</accession>